<proteinExistence type="predicted"/>
<feature type="transmembrane region" description="Helical" evidence="2">
    <location>
        <begin position="136"/>
        <end position="159"/>
    </location>
</feature>
<dbReference type="EMBL" id="JBHMCF010000057">
    <property type="protein sequence ID" value="MFB9476939.1"/>
    <property type="molecule type" value="Genomic_DNA"/>
</dbReference>
<gene>
    <name evidence="3" type="ORF">ACFFR3_46245</name>
</gene>
<feature type="transmembrane region" description="Helical" evidence="2">
    <location>
        <begin position="12"/>
        <end position="33"/>
    </location>
</feature>
<organism evidence="3 4">
    <name type="scientific">Nonomuraea salmonea</name>
    <dbReference type="NCBI Taxonomy" id="46181"/>
    <lineage>
        <taxon>Bacteria</taxon>
        <taxon>Bacillati</taxon>
        <taxon>Actinomycetota</taxon>
        <taxon>Actinomycetes</taxon>
        <taxon>Streptosporangiales</taxon>
        <taxon>Streptosporangiaceae</taxon>
        <taxon>Nonomuraea</taxon>
    </lineage>
</organism>
<dbReference type="RefSeq" id="WP_345410432.1">
    <property type="nucleotide sequence ID" value="NZ_BAAAXS010000002.1"/>
</dbReference>
<keyword evidence="4" id="KW-1185">Reference proteome</keyword>
<accession>A0ABV5P2Y1</accession>
<sequence length="382" mass="41232">MFGRKKKEPGEVGHGLGPMWSILFTGMLSSAYFNVRDAFLIAEASAAKAAAEAEKAGASAEAIAKILAKGPDPWMLGGLLLLAVMPVLLSALLSHTFKNPTVAGTARNVIYCVFAVSMVMSLRAHIAVLTHDGDPYMWAIALGLWLITEVSALVALNIITKTLGQQRDEATMRRLSADMQARLDALEADRLADIEATVRAREADIVADILADKRADIDAEMSAYEADKKADIERRVADTAAALEADAFADIERRAARRAEELETTFQSRWQEIDGVLQARRAEVAEELEQLRAAAVARPASVTGRGRQKEIGPGSSADSGAKLSKADRHELISALLKADPNLKGAQIARALAAKGYKVNERTIQRDLDEIDPPTVLKVVREA</sequence>
<dbReference type="Proteomes" id="UP001589568">
    <property type="component" value="Unassembled WGS sequence"/>
</dbReference>
<evidence type="ECO:0000313" key="4">
    <source>
        <dbReference type="Proteomes" id="UP001589568"/>
    </source>
</evidence>
<evidence type="ECO:0008006" key="5">
    <source>
        <dbReference type="Google" id="ProtNLM"/>
    </source>
</evidence>
<dbReference type="SUPFAM" id="SSF46785">
    <property type="entry name" value="Winged helix' DNA-binding domain"/>
    <property type="match status" value="1"/>
</dbReference>
<keyword evidence="2" id="KW-0472">Membrane</keyword>
<keyword evidence="2" id="KW-1133">Transmembrane helix</keyword>
<name>A0ABV5P2Y1_9ACTN</name>
<feature type="transmembrane region" description="Helical" evidence="2">
    <location>
        <begin position="109"/>
        <end position="130"/>
    </location>
</feature>
<protein>
    <recommendedName>
        <fullName evidence="5">DUF2637 domain-containing protein</fullName>
    </recommendedName>
</protein>
<evidence type="ECO:0000256" key="1">
    <source>
        <dbReference type="SAM" id="MobiDB-lite"/>
    </source>
</evidence>
<reference evidence="3 4" key="1">
    <citation type="submission" date="2024-09" db="EMBL/GenBank/DDBJ databases">
        <authorList>
            <person name="Sun Q."/>
            <person name="Mori K."/>
        </authorList>
    </citation>
    <scope>NUCLEOTIDE SEQUENCE [LARGE SCALE GENOMIC DNA]</scope>
    <source>
        <strain evidence="3 4">JCM 3324</strain>
    </source>
</reference>
<dbReference type="Gene3D" id="1.10.10.10">
    <property type="entry name" value="Winged helix-like DNA-binding domain superfamily/Winged helix DNA-binding domain"/>
    <property type="match status" value="1"/>
</dbReference>
<feature type="region of interest" description="Disordered" evidence="1">
    <location>
        <begin position="304"/>
        <end position="323"/>
    </location>
</feature>
<dbReference type="InterPro" id="IPR036390">
    <property type="entry name" value="WH_DNA-bd_sf"/>
</dbReference>
<keyword evidence="2" id="KW-0812">Transmembrane</keyword>
<feature type="transmembrane region" description="Helical" evidence="2">
    <location>
        <begin position="74"/>
        <end position="97"/>
    </location>
</feature>
<dbReference type="InterPro" id="IPR036388">
    <property type="entry name" value="WH-like_DNA-bd_sf"/>
</dbReference>
<comment type="caution">
    <text evidence="3">The sequence shown here is derived from an EMBL/GenBank/DDBJ whole genome shotgun (WGS) entry which is preliminary data.</text>
</comment>
<evidence type="ECO:0000313" key="3">
    <source>
        <dbReference type="EMBL" id="MFB9476939.1"/>
    </source>
</evidence>
<evidence type="ECO:0000256" key="2">
    <source>
        <dbReference type="SAM" id="Phobius"/>
    </source>
</evidence>